<dbReference type="PANTHER" id="PTHR12694">
    <property type="entry name" value="TRANSCRIPTION INITIATION FACTOR IIA SUBUNIT 1"/>
    <property type="match status" value="1"/>
</dbReference>
<feature type="region of interest" description="Disordered" evidence="5">
    <location>
        <begin position="185"/>
        <end position="251"/>
    </location>
</feature>
<accession>A0A813S7G3</accession>
<comment type="subcellular location">
    <subcellularLocation>
        <location evidence="1">Nucleus</location>
    </subcellularLocation>
</comment>
<evidence type="ECO:0000313" key="8">
    <source>
        <dbReference type="EMBL" id="CAF1006724.1"/>
    </source>
</evidence>
<feature type="compositionally biased region" description="Acidic residues" evidence="5">
    <location>
        <begin position="237"/>
        <end position="251"/>
    </location>
</feature>
<dbReference type="InterPro" id="IPR009088">
    <property type="entry name" value="TFIIA_b-brl"/>
</dbReference>
<evidence type="ECO:0000256" key="3">
    <source>
        <dbReference type="ARBA" id="ARBA00023163"/>
    </source>
</evidence>
<organism evidence="6 15">
    <name type="scientific">Adineta steineri</name>
    <dbReference type="NCBI Taxonomy" id="433720"/>
    <lineage>
        <taxon>Eukaryota</taxon>
        <taxon>Metazoa</taxon>
        <taxon>Spiralia</taxon>
        <taxon>Gnathifera</taxon>
        <taxon>Rotifera</taxon>
        <taxon>Eurotatoria</taxon>
        <taxon>Bdelloidea</taxon>
        <taxon>Adinetida</taxon>
        <taxon>Adinetidae</taxon>
        <taxon>Adineta</taxon>
    </lineage>
</organism>
<dbReference type="SMART" id="SM01371">
    <property type="entry name" value="TFIIA"/>
    <property type="match status" value="1"/>
</dbReference>
<evidence type="ECO:0000256" key="5">
    <source>
        <dbReference type="SAM" id="MobiDB-lite"/>
    </source>
</evidence>
<keyword evidence="3" id="KW-0804">Transcription</keyword>
<dbReference type="GO" id="GO:0005672">
    <property type="term" value="C:transcription factor TFIIA complex"/>
    <property type="evidence" value="ECO:0007669"/>
    <property type="project" value="InterPro"/>
</dbReference>
<evidence type="ECO:0000313" key="6">
    <source>
        <dbReference type="EMBL" id="CAF0792184.1"/>
    </source>
</evidence>
<dbReference type="SUPFAM" id="SSF50784">
    <property type="entry name" value="Transcription factor IIA (TFIIA), beta-barrel domain"/>
    <property type="match status" value="1"/>
</dbReference>
<dbReference type="OrthoDB" id="6275927at2759"/>
<feature type="compositionally biased region" description="Acidic residues" evidence="5">
    <location>
        <begin position="196"/>
        <end position="225"/>
    </location>
</feature>
<proteinExistence type="inferred from homology"/>
<evidence type="ECO:0000313" key="9">
    <source>
        <dbReference type="EMBL" id="CAF1079833.1"/>
    </source>
</evidence>
<dbReference type="EMBL" id="CAJNOM010000192">
    <property type="protein sequence ID" value="CAF1206332.1"/>
    <property type="molecule type" value="Genomic_DNA"/>
</dbReference>
<dbReference type="Pfam" id="PF03153">
    <property type="entry name" value="TFIIA"/>
    <property type="match status" value="2"/>
</dbReference>
<keyword evidence="14" id="KW-1185">Reference proteome</keyword>
<dbReference type="FunFam" id="2.30.18.10:FF:000002">
    <property type="entry name" value="Transcription initiation factor IIA subunit 1"/>
    <property type="match status" value="1"/>
</dbReference>
<dbReference type="Proteomes" id="UP000663891">
    <property type="component" value="Unassembled WGS sequence"/>
</dbReference>
<dbReference type="EMBL" id="CAJOAY010000210">
    <property type="protein sequence ID" value="CAF3586417.1"/>
    <property type="molecule type" value="Genomic_DNA"/>
</dbReference>
<dbReference type="Gene3D" id="2.30.18.10">
    <property type="entry name" value="Transcription factor IIA (TFIIA), beta-barrel domain"/>
    <property type="match status" value="1"/>
</dbReference>
<dbReference type="GO" id="GO:0006367">
    <property type="term" value="P:transcription initiation at RNA polymerase II promoter"/>
    <property type="evidence" value="ECO:0007669"/>
    <property type="project" value="InterPro"/>
</dbReference>
<evidence type="ECO:0000313" key="15">
    <source>
        <dbReference type="Proteomes" id="UP000663877"/>
    </source>
</evidence>
<dbReference type="Proteomes" id="UP000663844">
    <property type="component" value="Unassembled WGS sequence"/>
</dbReference>
<keyword evidence="4" id="KW-0539">Nucleus</keyword>
<gene>
    <name evidence="6" type="ORF">BJG266_LOCUS4736</name>
    <name evidence="9" type="ORF">IZO911_LOCUS21898</name>
    <name evidence="7" type="ORF">JYZ213_LOCUS10159</name>
    <name evidence="12" type="ORF">KXQ929_LOCUS9185</name>
    <name evidence="11" type="ORF">OKA104_LOCUS5881</name>
    <name evidence="13" type="ORF">OXD698_LOCUS19613</name>
    <name evidence="10" type="ORF">QVE165_LOCUS26109</name>
    <name evidence="8" type="ORF">VCS650_LOCUS15035</name>
</gene>
<evidence type="ECO:0000313" key="7">
    <source>
        <dbReference type="EMBL" id="CAF0893597.1"/>
    </source>
</evidence>
<comment type="similarity">
    <text evidence="2">Belongs to the TFIIA subunit 1 family.</text>
</comment>
<dbReference type="SUPFAM" id="SSF47396">
    <property type="entry name" value="Transcription factor IIA (TFIIA), alpha-helical domain"/>
    <property type="match status" value="1"/>
</dbReference>
<dbReference type="AlphaFoldDB" id="A0A813S7G3"/>
<dbReference type="EMBL" id="CAJNOI010000011">
    <property type="protein sequence ID" value="CAF0792184.1"/>
    <property type="molecule type" value="Genomic_DNA"/>
</dbReference>
<dbReference type="EMBL" id="CAJNON010000128">
    <property type="protein sequence ID" value="CAF1006724.1"/>
    <property type="molecule type" value="Genomic_DNA"/>
</dbReference>
<name>A0A813S7G3_9BILA</name>
<dbReference type="Proteomes" id="UP000663868">
    <property type="component" value="Unassembled WGS sequence"/>
</dbReference>
<feature type="compositionally biased region" description="Polar residues" evidence="5">
    <location>
        <begin position="150"/>
        <end position="160"/>
    </location>
</feature>
<evidence type="ECO:0000256" key="4">
    <source>
        <dbReference type="ARBA" id="ARBA00023242"/>
    </source>
</evidence>
<dbReference type="InterPro" id="IPR004855">
    <property type="entry name" value="TFIIA_asu/bsu"/>
</dbReference>
<sequence>MAVNDVKKTYQDIINDVCTTVREALSDEGFDDHTLQELRTLWLQRLESSKALEPLSTSIVDQATNREFRHPTPGDTNNSSSFNNKTSTGIKQINNRNIHSASNAAVTNFNSTYTLTNHNPGMISTTNPGTIQSIRPNNFPIRPPNPTNIGSTTMKTSNQLDGANDEIILKKINRRKKKPQIIEISLQLDGTGPPVGDDEDEDEDSELGGNDVGEELDDDDDEEGNEEGREDPNPLCSDDDVSDAEPDELFDTDNVVVCQYDKISRTKNKWRFILKSGVMNIEGRDYVFSKATGDADW</sequence>
<dbReference type="EMBL" id="CAJNOE010000239">
    <property type="protein sequence ID" value="CAF1079833.1"/>
    <property type="molecule type" value="Genomic_DNA"/>
</dbReference>
<dbReference type="EMBL" id="CAJOBB010000412">
    <property type="protein sequence ID" value="CAF3673903.1"/>
    <property type="molecule type" value="Genomic_DNA"/>
</dbReference>
<comment type="caution">
    <text evidence="6">The sequence shown here is derived from an EMBL/GenBank/DDBJ whole genome shotgun (WGS) entry which is preliminary data.</text>
</comment>
<feature type="compositionally biased region" description="Low complexity" evidence="5">
    <location>
        <begin position="76"/>
        <end position="86"/>
    </location>
</feature>
<dbReference type="Proteomes" id="UP000663832">
    <property type="component" value="Unassembled WGS sequence"/>
</dbReference>
<protein>
    <submittedName>
        <fullName evidence="6">Uncharacterized protein</fullName>
    </submittedName>
</protein>
<evidence type="ECO:0000313" key="11">
    <source>
        <dbReference type="EMBL" id="CAF3586417.1"/>
    </source>
</evidence>
<dbReference type="Proteomes" id="UP000663860">
    <property type="component" value="Unassembled WGS sequence"/>
</dbReference>
<dbReference type="EMBL" id="CAJNOG010000073">
    <property type="protein sequence ID" value="CAF0893597.1"/>
    <property type="molecule type" value="Genomic_DNA"/>
</dbReference>
<evidence type="ECO:0000313" key="10">
    <source>
        <dbReference type="EMBL" id="CAF1206332.1"/>
    </source>
</evidence>
<feature type="region of interest" description="Disordered" evidence="5">
    <location>
        <begin position="120"/>
        <end position="160"/>
    </location>
</feature>
<evidence type="ECO:0000256" key="1">
    <source>
        <dbReference type="ARBA" id="ARBA00004123"/>
    </source>
</evidence>
<dbReference type="CDD" id="cd07976">
    <property type="entry name" value="TFIIA_alpha_beta_like"/>
    <property type="match status" value="1"/>
</dbReference>
<evidence type="ECO:0000313" key="12">
    <source>
        <dbReference type="EMBL" id="CAF3673903.1"/>
    </source>
</evidence>
<evidence type="ECO:0000313" key="13">
    <source>
        <dbReference type="EMBL" id="CAF3823816.1"/>
    </source>
</evidence>
<dbReference type="PANTHER" id="PTHR12694:SF8">
    <property type="entry name" value="TRANSCRIPTION INITIATION FACTOR IIA SUBUNIT 1"/>
    <property type="match status" value="1"/>
</dbReference>
<evidence type="ECO:0000256" key="2">
    <source>
        <dbReference type="ARBA" id="ARBA00010059"/>
    </source>
</evidence>
<dbReference type="Proteomes" id="UP000663877">
    <property type="component" value="Unassembled WGS sequence"/>
</dbReference>
<feature type="compositionally biased region" description="Polar residues" evidence="5">
    <location>
        <begin position="120"/>
        <end position="133"/>
    </location>
</feature>
<dbReference type="Proteomes" id="UP000663845">
    <property type="component" value="Unassembled WGS sequence"/>
</dbReference>
<feature type="region of interest" description="Disordered" evidence="5">
    <location>
        <begin position="62"/>
        <end position="86"/>
    </location>
</feature>
<reference evidence="6" key="1">
    <citation type="submission" date="2021-02" db="EMBL/GenBank/DDBJ databases">
        <authorList>
            <person name="Nowell W R."/>
        </authorList>
    </citation>
    <scope>NUCLEOTIDE SEQUENCE</scope>
</reference>
<evidence type="ECO:0000313" key="14">
    <source>
        <dbReference type="Proteomes" id="UP000663832"/>
    </source>
</evidence>
<dbReference type="Gene3D" id="1.10.287.100">
    <property type="match status" value="1"/>
</dbReference>
<dbReference type="EMBL" id="CAJOAZ010001516">
    <property type="protein sequence ID" value="CAF3823816.1"/>
    <property type="molecule type" value="Genomic_DNA"/>
</dbReference>
<dbReference type="Proteomes" id="UP000663881">
    <property type="component" value="Unassembled WGS sequence"/>
</dbReference>